<keyword evidence="2" id="KW-1185">Reference proteome</keyword>
<dbReference type="AlphaFoldDB" id="A0A9Q0L5P4"/>
<name>A0A9Q0L5P4_9MAGN</name>
<protein>
    <submittedName>
        <fullName evidence="1">Uncharacterized protein</fullName>
    </submittedName>
</protein>
<sequence length="155" mass="17405">MAASVPSCESWEFIDEEKVEMEGIQIPGIDSTLLMSLLEESQVEDAEDERLQCIIQSLEAEIDPCNMRETCKLDVQAGNSEVRAPQEFGLEDPYDVSALHSLPTHEFDLPPDDMEKNFSMPSDELGGMMELYGVSLEEQAYGCVWQETYDSRVGN</sequence>
<reference evidence="1" key="1">
    <citation type="journal article" date="2023" name="Plant J.">
        <title>The genome of the king protea, Protea cynaroides.</title>
        <authorList>
            <person name="Chang J."/>
            <person name="Duong T.A."/>
            <person name="Schoeman C."/>
            <person name="Ma X."/>
            <person name="Roodt D."/>
            <person name="Barker N."/>
            <person name="Li Z."/>
            <person name="Van de Peer Y."/>
            <person name="Mizrachi E."/>
        </authorList>
    </citation>
    <scope>NUCLEOTIDE SEQUENCE</scope>
    <source>
        <tissue evidence="1">Young leaves</tissue>
    </source>
</reference>
<organism evidence="1 2">
    <name type="scientific">Protea cynaroides</name>
    <dbReference type="NCBI Taxonomy" id="273540"/>
    <lineage>
        <taxon>Eukaryota</taxon>
        <taxon>Viridiplantae</taxon>
        <taxon>Streptophyta</taxon>
        <taxon>Embryophyta</taxon>
        <taxon>Tracheophyta</taxon>
        <taxon>Spermatophyta</taxon>
        <taxon>Magnoliopsida</taxon>
        <taxon>Proteales</taxon>
        <taxon>Proteaceae</taxon>
        <taxon>Protea</taxon>
    </lineage>
</organism>
<dbReference type="PANTHER" id="PTHR37611:SF4">
    <property type="entry name" value="OS06G0538400 PROTEIN"/>
    <property type="match status" value="1"/>
</dbReference>
<dbReference type="PANTHER" id="PTHR37611">
    <property type="entry name" value="VIRUS-SPECIFIC-SIGNALING-PATHWAY REGULATED PROTEIN-RELATED"/>
    <property type="match status" value="1"/>
</dbReference>
<gene>
    <name evidence="1" type="ORF">NE237_033203</name>
</gene>
<dbReference type="OrthoDB" id="691231at2759"/>
<accession>A0A9Q0L5P4</accession>
<proteinExistence type="predicted"/>
<dbReference type="EMBL" id="JAMYWD010000001">
    <property type="protein sequence ID" value="KAJ4982366.1"/>
    <property type="molecule type" value="Genomic_DNA"/>
</dbReference>
<evidence type="ECO:0000313" key="1">
    <source>
        <dbReference type="EMBL" id="KAJ4982366.1"/>
    </source>
</evidence>
<evidence type="ECO:0000313" key="2">
    <source>
        <dbReference type="Proteomes" id="UP001141806"/>
    </source>
</evidence>
<dbReference type="Proteomes" id="UP001141806">
    <property type="component" value="Unassembled WGS sequence"/>
</dbReference>
<comment type="caution">
    <text evidence="1">The sequence shown here is derived from an EMBL/GenBank/DDBJ whole genome shotgun (WGS) entry which is preliminary data.</text>
</comment>